<evidence type="ECO:0000256" key="1">
    <source>
        <dbReference type="ARBA" id="ARBA00022723"/>
    </source>
</evidence>
<feature type="domain" description="EfeO-type cupredoxin-like" evidence="4">
    <location>
        <begin position="13"/>
        <end position="132"/>
    </location>
</feature>
<keyword evidence="3" id="KW-0732">Signal</keyword>
<feature type="signal peptide" evidence="3">
    <location>
        <begin position="1"/>
        <end position="23"/>
    </location>
</feature>
<keyword evidence="1" id="KW-0479">Metal-binding</keyword>
<protein>
    <submittedName>
        <fullName evidence="5">Cupredoxin domain-containing protein</fullName>
    </submittedName>
</protein>
<dbReference type="SUPFAM" id="SSF49503">
    <property type="entry name" value="Cupredoxins"/>
    <property type="match status" value="1"/>
</dbReference>
<dbReference type="InterPro" id="IPR028096">
    <property type="entry name" value="EfeO_Cupredoxin"/>
</dbReference>
<keyword evidence="2" id="KW-0186">Copper</keyword>
<evidence type="ECO:0000313" key="6">
    <source>
        <dbReference type="Proteomes" id="UP001419910"/>
    </source>
</evidence>
<accession>A0ABU9Y0M8</accession>
<dbReference type="InterPro" id="IPR050845">
    <property type="entry name" value="Cu-binding_ET"/>
</dbReference>
<comment type="caution">
    <text evidence="5">The sequence shown here is derived from an EMBL/GenBank/DDBJ whole genome shotgun (WGS) entry which is preliminary data.</text>
</comment>
<proteinExistence type="predicted"/>
<keyword evidence="6" id="KW-1185">Reference proteome</keyword>
<dbReference type="Pfam" id="PF13473">
    <property type="entry name" value="Cupredoxin_1"/>
    <property type="match status" value="1"/>
</dbReference>
<evidence type="ECO:0000256" key="2">
    <source>
        <dbReference type="ARBA" id="ARBA00023008"/>
    </source>
</evidence>
<dbReference type="RefSeq" id="WP_343887335.1">
    <property type="nucleotide sequence ID" value="NZ_BAAAEH010000002.1"/>
</dbReference>
<organism evidence="5 6">
    <name type="scientific">Sphingomonas oligophenolica</name>
    <dbReference type="NCBI Taxonomy" id="301154"/>
    <lineage>
        <taxon>Bacteria</taxon>
        <taxon>Pseudomonadati</taxon>
        <taxon>Pseudomonadota</taxon>
        <taxon>Alphaproteobacteria</taxon>
        <taxon>Sphingomonadales</taxon>
        <taxon>Sphingomonadaceae</taxon>
        <taxon>Sphingomonas</taxon>
    </lineage>
</organism>
<evidence type="ECO:0000313" key="5">
    <source>
        <dbReference type="EMBL" id="MEN2789364.1"/>
    </source>
</evidence>
<sequence length="133" mass="14144">MRPFMIPLLAPALLVAASGSAQSPDWSQARPLTIELSSFKFTPAATTLEHGTVYRLHLVNTSSGGHDFVAKEFFAGSTIAPEDRARVKGGSVDVDGGESVDIRLIPGAPGTYKLHCSHFMHSTFGMTGTITVQ</sequence>
<dbReference type="InterPro" id="IPR008972">
    <property type="entry name" value="Cupredoxin"/>
</dbReference>
<dbReference type="Proteomes" id="UP001419910">
    <property type="component" value="Unassembled WGS sequence"/>
</dbReference>
<evidence type="ECO:0000259" key="4">
    <source>
        <dbReference type="Pfam" id="PF13473"/>
    </source>
</evidence>
<name>A0ABU9Y0M8_9SPHN</name>
<gene>
    <name evidence="5" type="ORF">ABC974_07000</name>
</gene>
<dbReference type="Gene3D" id="2.60.40.420">
    <property type="entry name" value="Cupredoxins - blue copper proteins"/>
    <property type="match status" value="1"/>
</dbReference>
<dbReference type="PANTHER" id="PTHR38439:SF3">
    <property type="entry name" value="COPPER-RESISTANT CUPROPROTEIN COPI"/>
    <property type="match status" value="1"/>
</dbReference>
<reference evidence="5 6" key="1">
    <citation type="submission" date="2024-05" db="EMBL/GenBank/DDBJ databases">
        <authorList>
            <person name="Liu Q."/>
            <person name="Xin Y.-H."/>
        </authorList>
    </citation>
    <scope>NUCLEOTIDE SEQUENCE [LARGE SCALE GENOMIC DNA]</scope>
    <source>
        <strain evidence="5 6">CGMCC 1.10181</strain>
    </source>
</reference>
<dbReference type="PANTHER" id="PTHR38439">
    <property type="entry name" value="AURACYANIN-B"/>
    <property type="match status" value="1"/>
</dbReference>
<feature type="chain" id="PRO_5047064282" evidence="3">
    <location>
        <begin position="24"/>
        <end position="133"/>
    </location>
</feature>
<dbReference type="EMBL" id="JBDIME010000004">
    <property type="protein sequence ID" value="MEN2789364.1"/>
    <property type="molecule type" value="Genomic_DNA"/>
</dbReference>
<evidence type="ECO:0000256" key="3">
    <source>
        <dbReference type="SAM" id="SignalP"/>
    </source>
</evidence>